<dbReference type="Gene3D" id="3.40.50.1110">
    <property type="entry name" value="SGNH hydrolase"/>
    <property type="match status" value="1"/>
</dbReference>
<dbReference type="EMBL" id="NHRY01000028">
    <property type="protein sequence ID" value="PPQ40168.1"/>
    <property type="molecule type" value="Genomic_DNA"/>
</dbReference>
<dbReference type="AlphaFoldDB" id="A0A2S6NP90"/>
<reference evidence="2 3" key="1">
    <citation type="journal article" date="2018" name="Arch. Microbiol.">
        <title>New insights into the metabolic potential of the phototrophic purple bacterium Rhodopila globiformis DSM 161(T) from its draft genome sequence and evidence for a vanadium-dependent nitrogenase.</title>
        <authorList>
            <person name="Imhoff J.F."/>
            <person name="Rahn T."/>
            <person name="Kunzel S."/>
            <person name="Neulinger S.C."/>
        </authorList>
    </citation>
    <scope>NUCLEOTIDE SEQUENCE [LARGE SCALE GENOMIC DNA]</scope>
    <source>
        <strain evidence="2 3">DSM 161</strain>
    </source>
</reference>
<accession>A0A2S6NP90</accession>
<dbReference type="CDD" id="cd00229">
    <property type="entry name" value="SGNH_hydrolase"/>
    <property type="match status" value="1"/>
</dbReference>
<dbReference type="RefSeq" id="WP_104516916.1">
    <property type="nucleotide sequence ID" value="NZ_NHRY01000028.1"/>
</dbReference>
<dbReference type="GO" id="GO:0004622">
    <property type="term" value="F:phosphatidylcholine lysophospholipase activity"/>
    <property type="evidence" value="ECO:0007669"/>
    <property type="project" value="TreeGrafter"/>
</dbReference>
<evidence type="ECO:0000256" key="1">
    <source>
        <dbReference type="SAM" id="SignalP"/>
    </source>
</evidence>
<dbReference type="PANTHER" id="PTHR30383">
    <property type="entry name" value="THIOESTERASE 1/PROTEASE 1/LYSOPHOSPHOLIPASE L1"/>
    <property type="match status" value="1"/>
</dbReference>
<organism evidence="2 3">
    <name type="scientific">Rhodopila globiformis</name>
    <name type="common">Rhodopseudomonas globiformis</name>
    <dbReference type="NCBI Taxonomy" id="1071"/>
    <lineage>
        <taxon>Bacteria</taxon>
        <taxon>Pseudomonadati</taxon>
        <taxon>Pseudomonadota</taxon>
        <taxon>Alphaproteobacteria</taxon>
        <taxon>Acetobacterales</taxon>
        <taxon>Acetobacteraceae</taxon>
        <taxon>Rhodopila</taxon>
    </lineage>
</organism>
<keyword evidence="1" id="KW-0732">Signal</keyword>
<proteinExistence type="predicted"/>
<evidence type="ECO:0000313" key="2">
    <source>
        <dbReference type="EMBL" id="PPQ40168.1"/>
    </source>
</evidence>
<sequence>MIPRSGFWRPIVALLSAGLLCAAAPAPLRTGAACPADPPMEPLHLPHLRAALAARTEGLIVALGSSSTEGAMASDSAHTYPAVLQAALDAALPTAHVAVINRGVDGQDAPEELARLDTDVIAVRPQLVIWQVGANGAMRHADPETFHELVAKGVRRLRNAGIDVVLMDNQRSPRVLAATEHIVLEDSLRDVAHETGVNLFSRSRLMDAWSDEGAKPGLFTAKDGLHHNDLGYACVTRALARLVIAALESPVTVAATH</sequence>
<keyword evidence="3" id="KW-1185">Reference proteome</keyword>
<gene>
    <name evidence="2" type="ORF">CCS01_00640</name>
</gene>
<protein>
    <submittedName>
        <fullName evidence="2">Uncharacterized protein</fullName>
    </submittedName>
</protein>
<dbReference type="Pfam" id="PF25182">
    <property type="entry name" value="NonGDSL"/>
    <property type="match status" value="1"/>
</dbReference>
<dbReference type="InterPro" id="IPR051532">
    <property type="entry name" value="Ester_Hydrolysis_Enzymes"/>
</dbReference>
<name>A0A2S6NP90_RHOGL</name>
<evidence type="ECO:0000313" key="3">
    <source>
        <dbReference type="Proteomes" id="UP000239724"/>
    </source>
</evidence>
<dbReference type="PANTHER" id="PTHR30383:SF5">
    <property type="entry name" value="SGNH HYDROLASE-TYPE ESTERASE DOMAIN-CONTAINING PROTEIN"/>
    <property type="match status" value="1"/>
</dbReference>
<dbReference type="InterPro" id="IPR036514">
    <property type="entry name" value="SGNH_hydro_sf"/>
</dbReference>
<dbReference type="InterPro" id="IPR057572">
    <property type="entry name" value="NonGDSL"/>
</dbReference>
<dbReference type="Proteomes" id="UP000239724">
    <property type="component" value="Unassembled WGS sequence"/>
</dbReference>
<feature type="signal peptide" evidence="1">
    <location>
        <begin position="1"/>
        <end position="22"/>
    </location>
</feature>
<feature type="chain" id="PRO_5015597841" evidence="1">
    <location>
        <begin position="23"/>
        <end position="257"/>
    </location>
</feature>
<dbReference type="OrthoDB" id="7203637at2"/>
<dbReference type="SUPFAM" id="SSF52266">
    <property type="entry name" value="SGNH hydrolase"/>
    <property type="match status" value="1"/>
</dbReference>
<comment type="caution">
    <text evidence="2">The sequence shown here is derived from an EMBL/GenBank/DDBJ whole genome shotgun (WGS) entry which is preliminary data.</text>
</comment>